<accession>A0ABN1WEP7</accession>
<protein>
    <submittedName>
        <fullName evidence="1">Uncharacterized protein</fullName>
    </submittedName>
</protein>
<evidence type="ECO:0000313" key="2">
    <source>
        <dbReference type="Proteomes" id="UP001500037"/>
    </source>
</evidence>
<reference evidence="1 2" key="1">
    <citation type="journal article" date="2019" name="Int. J. Syst. Evol. Microbiol.">
        <title>The Global Catalogue of Microorganisms (GCM) 10K type strain sequencing project: providing services to taxonomists for standard genome sequencing and annotation.</title>
        <authorList>
            <consortium name="The Broad Institute Genomics Platform"/>
            <consortium name="The Broad Institute Genome Sequencing Center for Infectious Disease"/>
            <person name="Wu L."/>
            <person name="Ma J."/>
        </authorList>
    </citation>
    <scope>NUCLEOTIDE SEQUENCE [LARGE SCALE GENOMIC DNA]</scope>
    <source>
        <strain evidence="1 2">JCM 13004</strain>
    </source>
</reference>
<name>A0ABN1WEP7_9ACTN</name>
<sequence length="72" mass="7293">MALTRGGSPVDRVTAAKVRLTGGWVHLEVTGSAGAGSVTVCSVPADAVVRVSWTATVEEVASRHGSILGPHN</sequence>
<evidence type="ECO:0000313" key="1">
    <source>
        <dbReference type="EMBL" id="GAA1243397.1"/>
    </source>
</evidence>
<dbReference type="EMBL" id="BAAALF010000064">
    <property type="protein sequence ID" value="GAA1243397.1"/>
    <property type="molecule type" value="Genomic_DNA"/>
</dbReference>
<comment type="caution">
    <text evidence="1">The sequence shown here is derived from an EMBL/GenBank/DDBJ whole genome shotgun (WGS) entry which is preliminary data.</text>
</comment>
<proteinExistence type="predicted"/>
<dbReference type="Proteomes" id="UP001500037">
    <property type="component" value="Unassembled WGS sequence"/>
</dbReference>
<organism evidence="1 2">
    <name type="scientific">Kitasatospora nipponensis</name>
    <dbReference type="NCBI Taxonomy" id="258049"/>
    <lineage>
        <taxon>Bacteria</taxon>
        <taxon>Bacillati</taxon>
        <taxon>Actinomycetota</taxon>
        <taxon>Actinomycetes</taxon>
        <taxon>Kitasatosporales</taxon>
        <taxon>Streptomycetaceae</taxon>
        <taxon>Kitasatospora</taxon>
    </lineage>
</organism>
<gene>
    <name evidence="1" type="ORF">GCM10009665_37810</name>
</gene>
<keyword evidence="2" id="KW-1185">Reference proteome</keyword>